<proteinExistence type="inferred from homology"/>
<keyword evidence="3 5" id="KW-0418">Kinase</keyword>
<accession>A0AAE3E937</accession>
<evidence type="ECO:0000313" key="6">
    <source>
        <dbReference type="Proteomes" id="UP001198182"/>
    </source>
</evidence>
<comment type="similarity">
    <text evidence="1">Belongs to the carbohydrate kinase PfkB family.</text>
</comment>
<keyword evidence="2" id="KW-0808">Transferase</keyword>
<organism evidence="5 6">
    <name type="scientific">Hominifimenecus microfluidus</name>
    <dbReference type="NCBI Taxonomy" id="2885348"/>
    <lineage>
        <taxon>Bacteria</taxon>
        <taxon>Bacillati</taxon>
        <taxon>Bacillota</taxon>
        <taxon>Clostridia</taxon>
        <taxon>Lachnospirales</taxon>
        <taxon>Lachnospiraceae</taxon>
        <taxon>Hominifimenecus</taxon>
    </lineage>
</organism>
<evidence type="ECO:0000256" key="1">
    <source>
        <dbReference type="ARBA" id="ARBA00010688"/>
    </source>
</evidence>
<dbReference type="InterPro" id="IPR011611">
    <property type="entry name" value="PfkB_dom"/>
</dbReference>
<name>A0AAE3E937_9FIRM</name>
<comment type="caution">
    <text evidence="5">The sequence shown here is derived from an EMBL/GenBank/DDBJ whole genome shotgun (WGS) entry which is preliminary data.</text>
</comment>
<dbReference type="GO" id="GO:0016301">
    <property type="term" value="F:kinase activity"/>
    <property type="evidence" value="ECO:0007669"/>
    <property type="project" value="UniProtKB-KW"/>
</dbReference>
<dbReference type="PANTHER" id="PTHR43085">
    <property type="entry name" value="HEXOKINASE FAMILY MEMBER"/>
    <property type="match status" value="1"/>
</dbReference>
<dbReference type="InterPro" id="IPR029056">
    <property type="entry name" value="Ribokinase-like"/>
</dbReference>
<dbReference type="Gene3D" id="3.40.1190.20">
    <property type="match status" value="1"/>
</dbReference>
<reference evidence="5" key="1">
    <citation type="submission" date="2021-10" db="EMBL/GenBank/DDBJ databases">
        <title>Anaerobic single-cell dispensing facilitates the cultivation of human gut bacteria.</title>
        <authorList>
            <person name="Afrizal A."/>
        </authorList>
    </citation>
    <scope>NUCLEOTIDE SEQUENCE</scope>
    <source>
        <strain evidence="5">CLA-AA-H215</strain>
    </source>
</reference>
<dbReference type="EMBL" id="JAJEQR010000004">
    <property type="protein sequence ID" value="MCC2229726.1"/>
    <property type="molecule type" value="Genomic_DNA"/>
</dbReference>
<evidence type="ECO:0000256" key="3">
    <source>
        <dbReference type="ARBA" id="ARBA00022777"/>
    </source>
</evidence>
<sequence length="283" mass="31313">MKKYPVKVLGFGDNVVDKYTHIHTMYPGGNCVNFAVYSSMIGVERSAYMGYFGNDSEAEHVIQTLEKIPIEIYKCSQLNGENGCAKVSIENGERIFMGSNLGGIRGKTEFELDRFDLQYIAGFDLVHSGNYSFMERQIPKIQNLGVPVSFDFSDCSTESYKKEMCAVVDYAFLSCGGRSLKEAEEETRALVSYGAKLAVATRGSEPCVAYDGKSFYYQEPKKIENVRDTMGAGDSFITAFLVHYISDKKAGQANVGKALDMASQFAAQICLLEGAFGYGKKYQ</sequence>
<evidence type="ECO:0000256" key="2">
    <source>
        <dbReference type="ARBA" id="ARBA00022679"/>
    </source>
</evidence>
<dbReference type="PANTHER" id="PTHR43085:SF41">
    <property type="entry name" value="FRUCTOSELYSINE 6-KINASE"/>
    <property type="match status" value="1"/>
</dbReference>
<dbReference type="AlphaFoldDB" id="A0AAE3E937"/>
<dbReference type="Pfam" id="PF00294">
    <property type="entry name" value="PfkB"/>
    <property type="match status" value="1"/>
</dbReference>
<protein>
    <submittedName>
        <fullName evidence="5">PfkB family carbohydrate kinase</fullName>
    </submittedName>
</protein>
<dbReference type="SUPFAM" id="SSF53613">
    <property type="entry name" value="Ribokinase-like"/>
    <property type="match status" value="1"/>
</dbReference>
<gene>
    <name evidence="5" type="ORF">LKD81_01750</name>
</gene>
<feature type="domain" description="Carbohydrate kinase PfkB" evidence="4">
    <location>
        <begin position="23"/>
        <end position="275"/>
    </location>
</feature>
<keyword evidence="6" id="KW-1185">Reference proteome</keyword>
<dbReference type="InterPro" id="IPR050306">
    <property type="entry name" value="PfkB_Carbo_kinase"/>
</dbReference>
<evidence type="ECO:0000259" key="4">
    <source>
        <dbReference type="Pfam" id="PF00294"/>
    </source>
</evidence>
<evidence type="ECO:0000313" key="5">
    <source>
        <dbReference type="EMBL" id="MCC2229726.1"/>
    </source>
</evidence>
<dbReference type="Proteomes" id="UP001198182">
    <property type="component" value="Unassembled WGS sequence"/>
</dbReference>
<dbReference type="RefSeq" id="WP_308452514.1">
    <property type="nucleotide sequence ID" value="NZ_JAJEQR010000004.1"/>
</dbReference>